<gene>
    <name evidence="1" type="ORF">HPB50_016665</name>
</gene>
<name>A0ACB7TQ85_HYAAI</name>
<protein>
    <submittedName>
        <fullName evidence="1">Uncharacterized protein</fullName>
    </submittedName>
</protein>
<evidence type="ECO:0000313" key="2">
    <source>
        <dbReference type="Proteomes" id="UP000821845"/>
    </source>
</evidence>
<organism evidence="1 2">
    <name type="scientific">Hyalomma asiaticum</name>
    <name type="common">Tick</name>
    <dbReference type="NCBI Taxonomy" id="266040"/>
    <lineage>
        <taxon>Eukaryota</taxon>
        <taxon>Metazoa</taxon>
        <taxon>Ecdysozoa</taxon>
        <taxon>Arthropoda</taxon>
        <taxon>Chelicerata</taxon>
        <taxon>Arachnida</taxon>
        <taxon>Acari</taxon>
        <taxon>Parasitiformes</taxon>
        <taxon>Ixodida</taxon>
        <taxon>Ixodoidea</taxon>
        <taxon>Ixodidae</taxon>
        <taxon>Hyalomminae</taxon>
        <taxon>Hyalomma</taxon>
    </lineage>
</organism>
<sequence>MLCYLYTNTAVWDNWLGAVDERKTLQELTLPLHISTTRQCARFFDALSRKRELKKVRLIGDMRNAHTFQYFCEALRSRGAEEKVIFTPCIEASCYAYAFHFLKYKCFCDVVAFQADSASDAAPLRKFLHQLCSLNHVTSLTVDINPRFCRENLSSAVSDYIRTTTLERLQLISVSIEYRENEADIAWTPIVEWLAINISLTDLCTSAFCMARDDCENLAVVIKYINTIRQFSTSVQYGWNEASFVNCLSQGIRGNYCLVKIKLPDYMDEYMFAVWDTGRRNLGLVASASQHIAASLERVYRHRALLEELAEVQCVSVVEVAAALREQVGAFEVVHDVMRLAGVVKERVACHPCGWMDTCSSTTSTCTAGSPSGAISCWPM</sequence>
<keyword evidence="2" id="KW-1185">Reference proteome</keyword>
<reference evidence="1" key="1">
    <citation type="submission" date="2020-05" db="EMBL/GenBank/DDBJ databases">
        <title>Large-scale comparative analyses of tick genomes elucidate their genetic diversity and vector capacities.</title>
        <authorList>
            <person name="Jia N."/>
            <person name="Wang J."/>
            <person name="Shi W."/>
            <person name="Du L."/>
            <person name="Sun Y."/>
            <person name="Zhan W."/>
            <person name="Jiang J."/>
            <person name="Wang Q."/>
            <person name="Zhang B."/>
            <person name="Ji P."/>
            <person name="Sakyi L.B."/>
            <person name="Cui X."/>
            <person name="Yuan T."/>
            <person name="Jiang B."/>
            <person name="Yang W."/>
            <person name="Lam T.T.-Y."/>
            <person name="Chang Q."/>
            <person name="Ding S."/>
            <person name="Wang X."/>
            <person name="Zhu J."/>
            <person name="Ruan X."/>
            <person name="Zhao L."/>
            <person name="Wei J."/>
            <person name="Que T."/>
            <person name="Du C."/>
            <person name="Cheng J."/>
            <person name="Dai P."/>
            <person name="Han X."/>
            <person name="Huang E."/>
            <person name="Gao Y."/>
            <person name="Liu J."/>
            <person name="Shao H."/>
            <person name="Ye R."/>
            <person name="Li L."/>
            <person name="Wei W."/>
            <person name="Wang X."/>
            <person name="Wang C."/>
            <person name="Yang T."/>
            <person name="Huo Q."/>
            <person name="Li W."/>
            <person name="Guo W."/>
            <person name="Chen H."/>
            <person name="Zhou L."/>
            <person name="Ni X."/>
            <person name="Tian J."/>
            <person name="Zhou Y."/>
            <person name="Sheng Y."/>
            <person name="Liu T."/>
            <person name="Pan Y."/>
            <person name="Xia L."/>
            <person name="Li J."/>
            <person name="Zhao F."/>
            <person name="Cao W."/>
        </authorList>
    </citation>
    <scope>NUCLEOTIDE SEQUENCE</scope>
    <source>
        <strain evidence="1">Hyas-2018</strain>
    </source>
</reference>
<evidence type="ECO:0000313" key="1">
    <source>
        <dbReference type="EMBL" id="KAH6947019.1"/>
    </source>
</evidence>
<comment type="caution">
    <text evidence="1">The sequence shown here is derived from an EMBL/GenBank/DDBJ whole genome shotgun (WGS) entry which is preliminary data.</text>
</comment>
<dbReference type="Proteomes" id="UP000821845">
    <property type="component" value="Chromosome 1"/>
</dbReference>
<proteinExistence type="predicted"/>
<accession>A0ACB7TQ85</accession>
<dbReference type="EMBL" id="CM023481">
    <property type="protein sequence ID" value="KAH6947019.1"/>
    <property type="molecule type" value="Genomic_DNA"/>
</dbReference>